<organism evidence="4 5">
    <name type="scientific">Paenibacillus glucanolyticus</name>
    <dbReference type="NCBI Taxonomy" id="59843"/>
    <lineage>
        <taxon>Bacteria</taxon>
        <taxon>Bacillati</taxon>
        <taxon>Bacillota</taxon>
        <taxon>Bacilli</taxon>
        <taxon>Bacillales</taxon>
        <taxon>Paenibacillaceae</taxon>
        <taxon>Paenibacillus</taxon>
    </lineage>
</organism>
<keyword evidence="5" id="KW-1185">Reference proteome</keyword>
<dbReference type="Proteomes" id="UP000076796">
    <property type="component" value="Unassembled WGS sequence"/>
</dbReference>
<feature type="domain" description="N-acetyltransferase" evidence="3">
    <location>
        <begin position="1"/>
        <end position="144"/>
    </location>
</feature>
<reference evidence="4" key="1">
    <citation type="journal article" date="2016" name="Genome Announc.">
        <title>Draft genomes of two strains of Paenibacillus glucanolyticus with capability to degrade lignocellulose.</title>
        <authorList>
            <person name="Mathews S.L."/>
            <person name="Pawlak J."/>
            <person name="Grunden A.M."/>
        </authorList>
    </citation>
    <scope>NUCLEOTIDE SEQUENCE [LARGE SCALE GENOMIC DNA]</scope>
    <source>
        <strain evidence="4">SLM1</strain>
    </source>
</reference>
<name>A0A163EEC1_9BACL</name>
<dbReference type="PANTHER" id="PTHR43800:SF1">
    <property type="entry name" value="PEPTIDYL-LYSINE N-ACETYLTRANSFERASE YJAB"/>
    <property type="match status" value="1"/>
</dbReference>
<dbReference type="Gene3D" id="3.40.630.30">
    <property type="match status" value="1"/>
</dbReference>
<dbReference type="PROSITE" id="PS51186">
    <property type="entry name" value="GNAT"/>
    <property type="match status" value="1"/>
</dbReference>
<dbReference type="EMBL" id="LWMH01000002">
    <property type="protein sequence ID" value="KZS43766.1"/>
    <property type="molecule type" value="Genomic_DNA"/>
</dbReference>
<dbReference type="SUPFAM" id="SSF55729">
    <property type="entry name" value="Acyl-CoA N-acyltransferases (Nat)"/>
    <property type="match status" value="1"/>
</dbReference>
<accession>A0A163EEC1</accession>
<dbReference type="AlphaFoldDB" id="A0A163EEC1"/>
<dbReference type="InterPro" id="IPR016181">
    <property type="entry name" value="Acyl_CoA_acyltransferase"/>
</dbReference>
<comment type="caution">
    <text evidence="4">The sequence shown here is derived from an EMBL/GenBank/DDBJ whole genome shotgun (WGS) entry which is preliminary data.</text>
</comment>
<dbReference type="Pfam" id="PF13508">
    <property type="entry name" value="Acetyltransf_7"/>
    <property type="match status" value="1"/>
</dbReference>
<dbReference type="PANTHER" id="PTHR43800">
    <property type="entry name" value="PEPTIDYL-LYSINE N-ACETYLTRANSFERASE YJAB"/>
    <property type="match status" value="1"/>
</dbReference>
<protein>
    <submittedName>
        <fullName evidence="4">GCN5 family acetyltransferase</fullName>
    </submittedName>
</protein>
<keyword evidence="1 4" id="KW-0808">Transferase</keyword>
<keyword evidence="2" id="KW-0012">Acyltransferase</keyword>
<evidence type="ECO:0000256" key="1">
    <source>
        <dbReference type="ARBA" id="ARBA00022679"/>
    </source>
</evidence>
<dbReference type="GO" id="GO:0016747">
    <property type="term" value="F:acyltransferase activity, transferring groups other than amino-acyl groups"/>
    <property type="evidence" value="ECO:0007669"/>
    <property type="project" value="InterPro"/>
</dbReference>
<evidence type="ECO:0000256" key="2">
    <source>
        <dbReference type="ARBA" id="ARBA00023315"/>
    </source>
</evidence>
<sequence>MEVRPMAPADMDDLIQIWLDASKEAHHFVPAEYWESRQAEMRNVYLPMSETYLIEDAGGIQGFVSMVENDLAALFVNTGQQNQGYGKALLHCAMNLRDVLKLRVYEKNQRAFRFYIKNGFEVLDVSVDSDTGQKEQVLIWSSNK</sequence>
<dbReference type="InterPro" id="IPR000182">
    <property type="entry name" value="GNAT_dom"/>
</dbReference>
<evidence type="ECO:0000313" key="4">
    <source>
        <dbReference type="EMBL" id="KZS43766.1"/>
    </source>
</evidence>
<dbReference type="CDD" id="cd04301">
    <property type="entry name" value="NAT_SF"/>
    <property type="match status" value="1"/>
</dbReference>
<proteinExistence type="predicted"/>
<dbReference type="GeneID" id="97554696"/>
<evidence type="ECO:0000313" key="5">
    <source>
        <dbReference type="Proteomes" id="UP000076796"/>
    </source>
</evidence>
<dbReference type="STRING" id="59843.A3958_25875"/>
<gene>
    <name evidence="4" type="ORF">AWU65_27145</name>
</gene>
<dbReference type="OrthoDB" id="9789605at2"/>
<evidence type="ECO:0000259" key="3">
    <source>
        <dbReference type="PROSITE" id="PS51186"/>
    </source>
</evidence>
<dbReference type="RefSeq" id="WP_063480032.1">
    <property type="nucleotide sequence ID" value="NZ_CP147845.1"/>
</dbReference>